<protein>
    <submittedName>
        <fullName evidence="3">Outer membrane lipoprotein carrier protein LolA</fullName>
    </submittedName>
</protein>
<keyword evidence="1 2" id="KW-0732">Signal</keyword>
<dbReference type="EMBL" id="CP032819">
    <property type="protein sequence ID" value="AZS28141.1"/>
    <property type="molecule type" value="Genomic_DNA"/>
</dbReference>
<evidence type="ECO:0000256" key="1">
    <source>
        <dbReference type="ARBA" id="ARBA00022729"/>
    </source>
</evidence>
<proteinExistence type="predicted"/>
<dbReference type="Gene3D" id="2.50.20.10">
    <property type="entry name" value="Lipoprotein localisation LolA/LolB/LppX"/>
    <property type="match status" value="1"/>
</dbReference>
<name>A0A3Q9IKX2_9BACT</name>
<dbReference type="InterPro" id="IPR029046">
    <property type="entry name" value="LolA/LolB/LppX"/>
</dbReference>
<dbReference type="InterPro" id="IPR004564">
    <property type="entry name" value="OM_lipoprot_carrier_LolA-like"/>
</dbReference>
<dbReference type="RefSeq" id="WP_106624315.1">
    <property type="nucleotide sequence ID" value="NZ_CP032819.1"/>
</dbReference>
<feature type="signal peptide" evidence="2">
    <location>
        <begin position="1"/>
        <end position="19"/>
    </location>
</feature>
<dbReference type="OrthoDB" id="9810685at2"/>
<organism evidence="3 4">
    <name type="scientific">Butyricimonas faecalis</name>
    <dbReference type="NCBI Taxonomy" id="2093856"/>
    <lineage>
        <taxon>Bacteria</taxon>
        <taxon>Pseudomonadati</taxon>
        <taxon>Bacteroidota</taxon>
        <taxon>Bacteroidia</taxon>
        <taxon>Bacteroidales</taxon>
        <taxon>Odoribacteraceae</taxon>
        <taxon>Butyricimonas</taxon>
    </lineage>
</organism>
<evidence type="ECO:0000313" key="3">
    <source>
        <dbReference type="EMBL" id="AZS28141.1"/>
    </source>
</evidence>
<evidence type="ECO:0000313" key="4">
    <source>
        <dbReference type="Proteomes" id="UP000270673"/>
    </source>
</evidence>
<sequence>MKYILTFMILALCGTFASAQTDEKAKAILDKTVGQIKSYPAVEIVFDLSMINKEENIQETHPGKAYMKDNMYRIDVMDVINYFDGEVIYTYMPDQEEVNIKNPDENEEEMLNPSILFDIHNQKFTQKLVEDKDGKAYIELTPKKEHKQISKIGVWINTKTNTVEKVSSFGKDGNDVVITIKSLKKPEKELDINFFRFDKEAHPEVDIVDLR</sequence>
<dbReference type="Pfam" id="PF03548">
    <property type="entry name" value="LolA"/>
    <property type="match status" value="1"/>
</dbReference>
<dbReference type="AlphaFoldDB" id="A0A3Q9IKX2"/>
<keyword evidence="4" id="KW-1185">Reference proteome</keyword>
<evidence type="ECO:0000256" key="2">
    <source>
        <dbReference type="SAM" id="SignalP"/>
    </source>
</evidence>
<keyword evidence="3" id="KW-0449">Lipoprotein</keyword>
<feature type="chain" id="PRO_5018703661" evidence="2">
    <location>
        <begin position="20"/>
        <end position="211"/>
    </location>
</feature>
<accession>A0A3Q9IKX2</accession>
<reference evidence="3 4" key="1">
    <citation type="submission" date="2018-10" db="EMBL/GenBank/DDBJ databases">
        <title>Butyricimonas faecalis sp. nov., isolated from human faeces and emended description of the genus Butyricimonas.</title>
        <authorList>
            <person name="Le Roy T."/>
            <person name="Van der Smissen P."/>
            <person name="Paquot A."/>
            <person name="Delzenne N."/>
            <person name="Muccioli G."/>
            <person name="Collet J.-F."/>
            <person name="Cani P.D."/>
        </authorList>
    </citation>
    <scope>NUCLEOTIDE SEQUENCE [LARGE SCALE GENOMIC DNA]</scope>
    <source>
        <strain evidence="3 4">H184</strain>
    </source>
</reference>
<dbReference type="CDD" id="cd16325">
    <property type="entry name" value="LolA"/>
    <property type="match status" value="1"/>
</dbReference>
<dbReference type="KEGG" id="buy:D8S85_00300"/>
<dbReference type="SUPFAM" id="SSF89392">
    <property type="entry name" value="Prokaryotic lipoproteins and lipoprotein localization factors"/>
    <property type="match status" value="1"/>
</dbReference>
<dbReference type="Proteomes" id="UP000270673">
    <property type="component" value="Chromosome"/>
</dbReference>
<gene>
    <name evidence="3" type="ORF">D8S85_00300</name>
</gene>